<feature type="transmembrane region" description="Helical" evidence="7">
    <location>
        <begin position="320"/>
        <end position="345"/>
    </location>
</feature>
<name>A0A1M6KXA6_9ACTN</name>
<feature type="transmembrane region" description="Helical" evidence="7">
    <location>
        <begin position="366"/>
        <end position="391"/>
    </location>
</feature>
<gene>
    <name evidence="9" type="ORF">SAMN02745244_02935</name>
</gene>
<organism evidence="9 10">
    <name type="scientific">Tessaracoccus bendigoensis DSM 12906</name>
    <dbReference type="NCBI Taxonomy" id="1123357"/>
    <lineage>
        <taxon>Bacteria</taxon>
        <taxon>Bacillati</taxon>
        <taxon>Actinomycetota</taxon>
        <taxon>Actinomycetes</taxon>
        <taxon>Propionibacteriales</taxon>
        <taxon>Propionibacteriaceae</taxon>
        <taxon>Tessaracoccus</taxon>
    </lineage>
</organism>
<keyword evidence="5 7" id="KW-0472">Membrane</keyword>
<evidence type="ECO:0000256" key="7">
    <source>
        <dbReference type="SAM" id="Phobius"/>
    </source>
</evidence>
<comment type="similarity">
    <text evidence="6">Belongs to the ABC-4 integral membrane protein family.</text>
</comment>
<feature type="transmembrane region" description="Helical" evidence="7">
    <location>
        <begin position="741"/>
        <end position="766"/>
    </location>
</feature>
<comment type="subcellular location">
    <subcellularLocation>
        <location evidence="1">Cell membrane</location>
        <topology evidence="1">Multi-pass membrane protein</topology>
    </subcellularLocation>
</comment>
<feature type="transmembrane region" description="Helical" evidence="7">
    <location>
        <begin position="844"/>
        <end position="868"/>
    </location>
</feature>
<keyword evidence="2" id="KW-1003">Cell membrane</keyword>
<proteinExistence type="inferred from homology"/>
<feature type="transmembrane region" description="Helical" evidence="7">
    <location>
        <begin position="519"/>
        <end position="542"/>
    </location>
</feature>
<feature type="transmembrane region" description="Helical" evidence="7">
    <location>
        <begin position="437"/>
        <end position="455"/>
    </location>
</feature>
<evidence type="ECO:0000256" key="1">
    <source>
        <dbReference type="ARBA" id="ARBA00004651"/>
    </source>
</evidence>
<evidence type="ECO:0000256" key="2">
    <source>
        <dbReference type="ARBA" id="ARBA00022475"/>
    </source>
</evidence>
<dbReference type="InterPro" id="IPR003838">
    <property type="entry name" value="ABC3_permease_C"/>
</dbReference>
<dbReference type="RefSeq" id="WP_073189638.1">
    <property type="nucleotide sequence ID" value="NZ_FQZG01000064.1"/>
</dbReference>
<feature type="transmembrane region" description="Helical" evidence="7">
    <location>
        <begin position="799"/>
        <end position="824"/>
    </location>
</feature>
<evidence type="ECO:0000256" key="3">
    <source>
        <dbReference type="ARBA" id="ARBA00022692"/>
    </source>
</evidence>
<sequence>MISLLARQFRARPWPTLLLALTVALLSFVAALIPRMAAELDDRQLERSLATVSAVQGDVSALWTTYRIAAPGAADLWGGPREATELIRAAQPEPLRSLLQPAQFVGKQPVSAAWRAPEGSPYFGVKADILLDPDLPDHAVLIDGAWPEIDDDDSPFQIAIVDKFAERAQLEAGDEVAPGLVVTAVFRPLDGDDTRWEHIPYGRGYAEASDADRGLQLLGGVFVAPGLAAGDPSARLQSPFSYDVFFGLDSGAVASRRIDVSTLGAQLTGLLAKRHSPVVPGDGGANDPATFEGNQPISFHSDLNVLLTRLNAQQRTTHTLVGVSAVGPIGVGVALVALGAQLVVHRRRSATALLSARGTSPRQLRGLLAAEGIVFGLPAALVGLLLAGVVVPGPTAWWGWLACLAIGVLPAAALSWSAGSGQRGRREIASGKGRWRLVTEVLIGIAAAGATWRLLSTRGAQGSGVDLLGAAAPVLLALLACLIVLRLYPAPLRLLLGFFARGRGFTGFMGAARALREPAGGVVPVVTIVLGTTLSVTAAALLGTIAVGTERAVWADNGSTVHISGPRFSDETAQQLRGVDGVEAVALVRLASDNSALKIGADEARVRVWLADAELVDAYAAARDGSPLPAGLFDQASPVPVVLGGSGTRTSGAGTLADVGDVTVAGHLGVLPGVTDETAWALVATENWPGDSLPPAKTALIAAAPGTDLAALTAELSDIVPQARITTVEAELRELRESPTVAGLSAIFITLTIVTAVLMMLAIFTAQVMTADDRRAAAAVLRTLGLRPRQLRTLTAWELGPVVVVALLLGAAVGIGIAALMLATVDFRALTGGSLDPALYLDPLWIGGVGVGLLLAAALAVALSSWFAGRTNIAQELRLGEER</sequence>
<keyword evidence="10" id="KW-1185">Reference proteome</keyword>
<dbReference type="EMBL" id="FQZG01000064">
    <property type="protein sequence ID" value="SHJ63522.1"/>
    <property type="molecule type" value="Genomic_DNA"/>
</dbReference>
<keyword evidence="4 7" id="KW-1133">Transmembrane helix</keyword>
<evidence type="ECO:0000313" key="10">
    <source>
        <dbReference type="Proteomes" id="UP000184512"/>
    </source>
</evidence>
<dbReference type="GO" id="GO:0005886">
    <property type="term" value="C:plasma membrane"/>
    <property type="evidence" value="ECO:0007669"/>
    <property type="project" value="UniProtKB-SubCell"/>
</dbReference>
<feature type="transmembrane region" description="Helical" evidence="7">
    <location>
        <begin position="397"/>
        <end position="416"/>
    </location>
</feature>
<evidence type="ECO:0000259" key="8">
    <source>
        <dbReference type="Pfam" id="PF02687"/>
    </source>
</evidence>
<dbReference type="Proteomes" id="UP000184512">
    <property type="component" value="Unassembled WGS sequence"/>
</dbReference>
<feature type="domain" description="ABC3 transporter permease C-terminal" evidence="8">
    <location>
        <begin position="750"/>
        <end position="873"/>
    </location>
</feature>
<evidence type="ECO:0000256" key="6">
    <source>
        <dbReference type="ARBA" id="ARBA00038076"/>
    </source>
</evidence>
<dbReference type="InterPro" id="IPR050250">
    <property type="entry name" value="Macrolide_Exporter_MacB"/>
</dbReference>
<evidence type="ECO:0000313" key="9">
    <source>
        <dbReference type="EMBL" id="SHJ63522.1"/>
    </source>
</evidence>
<keyword evidence="3 7" id="KW-0812">Transmembrane</keyword>
<dbReference type="Pfam" id="PF02687">
    <property type="entry name" value="FtsX"/>
    <property type="match status" value="1"/>
</dbReference>
<accession>A0A1M6KXA6</accession>
<dbReference type="AlphaFoldDB" id="A0A1M6KXA6"/>
<dbReference type="STRING" id="1123357.SAMN02745244_02935"/>
<evidence type="ECO:0000256" key="4">
    <source>
        <dbReference type="ARBA" id="ARBA00022989"/>
    </source>
</evidence>
<dbReference type="PANTHER" id="PTHR30572">
    <property type="entry name" value="MEMBRANE COMPONENT OF TRANSPORTER-RELATED"/>
    <property type="match status" value="1"/>
</dbReference>
<dbReference type="GO" id="GO:0022857">
    <property type="term" value="F:transmembrane transporter activity"/>
    <property type="evidence" value="ECO:0007669"/>
    <property type="project" value="TreeGrafter"/>
</dbReference>
<reference evidence="9 10" key="1">
    <citation type="submission" date="2016-11" db="EMBL/GenBank/DDBJ databases">
        <authorList>
            <person name="Jaros S."/>
            <person name="Januszkiewicz K."/>
            <person name="Wedrychowicz H."/>
        </authorList>
    </citation>
    <scope>NUCLEOTIDE SEQUENCE [LARGE SCALE GENOMIC DNA]</scope>
    <source>
        <strain evidence="9 10">DSM 12906</strain>
    </source>
</reference>
<evidence type="ECO:0000256" key="5">
    <source>
        <dbReference type="ARBA" id="ARBA00023136"/>
    </source>
</evidence>
<feature type="transmembrane region" description="Helical" evidence="7">
    <location>
        <begin position="467"/>
        <end position="488"/>
    </location>
</feature>
<protein>
    <submittedName>
        <fullName evidence="9">Putative ABC transport system permease protein</fullName>
    </submittedName>
</protein>
<dbReference type="OrthoDB" id="3719151at2"/>
<dbReference type="PANTHER" id="PTHR30572:SF4">
    <property type="entry name" value="ABC TRANSPORTER PERMEASE YTRF"/>
    <property type="match status" value="1"/>
</dbReference>